<keyword evidence="1" id="KW-0472">Membrane</keyword>
<dbReference type="AlphaFoldDB" id="A0AAU9PB88"/>
<evidence type="ECO:0000313" key="2">
    <source>
        <dbReference type="EMBL" id="CAH1447137.1"/>
    </source>
</evidence>
<organism evidence="2 3">
    <name type="scientific">Lactuca virosa</name>
    <dbReference type="NCBI Taxonomy" id="75947"/>
    <lineage>
        <taxon>Eukaryota</taxon>
        <taxon>Viridiplantae</taxon>
        <taxon>Streptophyta</taxon>
        <taxon>Embryophyta</taxon>
        <taxon>Tracheophyta</taxon>
        <taxon>Spermatophyta</taxon>
        <taxon>Magnoliopsida</taxon>
        <taxon>eudicotyledons</taxon>
        <taxon>Gunneridae</taxon>
        <taxon>Pentapetalae</taxon>
        <taxon>asterids</taxon>
        <taxon>campanulids</taxon>
        <taxon>Asterales</taxon>
        <taxon>Asteraceae</taxon>
        <taxon>Cichorioideae</taxon>
        <taxon>Cichorieae</taxon>
        <taxon>Lactucinae</taxon>
        <taxon>Lactuca</taxon>
    </lineage>
</organism>
<evidence type="ECO:0000313" key="3">
    <source>
        <dbReference type="Proteomes" id="UP001157418"/>
    </source>
</evidence>
<protein>
    <submittedName>
        <fullName evidence="2">Uncharacterized protein</fullName>
    </submittedName>
</protein>
<dbReference type="EMBL" id="CAKMRJ010005523">
    <property type="protein sequence ID" value="CAH1447137.1"/>
    <property type="molecule type" value="Genomic_DNA"/>
</dbReference>
<evidence type="ECO:0000256" key="1">
    <source>
        <dbReference type="SAM" id="Phobius"/>
    </source>
</evidence>
<reference evidence="2 3" key="1">
    <citation type="submission" date="2022-01" db="EMBL/GenBank/DDBJ databases">
        <authorList>
            <person name="Xiong W."/>
            <person name="Schranz E."/>
        </authorList>
    </citation>
    <scope>NUCLEOTIDE SEQUENCE [LARGE SCALE GENOMIC DNA]</scope>
</reference>
<feature type="transmembrane region" description="Helical" evidence="1">
    <location>
        <begin position="12"/>
        <end position="34"/>
    </location>
</feature>
<keyword evidence="1" id="KW-0812">Transmembrane</keyword>
<accession>A0AAU9PB88</accession>
<gene>
    <name evidence="2" type="ORF">LVIROSA_LOCUS32773</name>
</gene>
<keyword evidence="1" id="KW-1133">Transmembrane helix</keyword>
<proteinExistence type="predicted"/>
<dbReference type="Proteomes" id="UP001157418">
    <property type="component" value="Unassembled WGS sequence"/>
</dbReference>
<comment type="caution">
    <text evidence="2">The sequence shown here is derived from an EMBL/GenBank/DDBJ whole genome shotgun (WGS) entry which is preliminary data.</text>
</comment>
<name>A0AAU9PB88_9ASTR</name>
<sequence>MFVTNGDVWKTVVCSLVIWFSGGACGITSTPLMLSTVGGVVLLEIVVSFWVCAEAFYVNTAEEDVGPSAIDLHNSLIGALVIVEPSCCGVSLVTGVKMGVVIGSNDIIGLMGLVGVPLAPPVSPDAIFRC</sequence>
<keyword evidence="3" id="KW-1185">Reference proteome</keyword>